<comment type="similarity">
    <text evidence="2">Belongs to the methyltransferase superfamily. Trimethylguanosine synthase family.</text>
</comment>
<dbReference type="GO" id="GO:0005634">
    <property type="term" value="C:nucleus"/>
    <property type="evidence" value="ECO:0007669"/>
    <property type="project" value="TreeGrafter"/>
</dbReference>
<sequence>MDAKTTQLVQDLGPEVLATLGGAPSSKLEQMKAKLQKRPPRKSRLAVFAALDDATTPQIRRELEGGRVVAVRCRRAAAEARWPAIAALCAQRVEDDDVPNDHVSKGSFVALNGDACYCVGGFRRQKDTRNCAAALVQEARRRSDRSERDFYVARATATFGDVERRQRIDHLFGNVPERHLLQIDEEGAYGASNEICAAKFAKAAEIDGVACVVDATACVGGNSIAFARRFPRVVSIELNMERSRMLAHNITHVRRFERLGRVDVVQGDCLEKLPTLDVDWSSTLVFADPPWGGRHYEDCQDVDSEQGVHLKGTGTLDGFVETVAGLGCRHLLLKVPHTFDAARFAGNAAVARCDARAVADKVQLVALELCVPAKRPAPSEASSSSKRKKRRKKKKRSSKES</sequence>
<dbReference type="Pfam" id="PF09445">
    <property type="entry name" value="Methyltransf_15"/>
    <property type="match status" value="1"/>
</dbReference>
<feature type="compositionally biased region" description="Low complexity" evidence="8">
    <location>
        <begin position="375"/>
        <end position="384"/>
    </location>
</feature>
<dbReference type="InterPro" id="IPR029063">
    <property type="entry name" value="SAM-dependent_MTases_sf"/>
</dbReference>
<dbReference type="InterPro" id="IPR019012">
    <property type="entry name" value="RNA_cap_Gua-N2-MeTrfase"/>
</dbReference>
<dbReference type="EMBL" id="CAKKNE010000001">
    <property type="protein sequence ID" value="CAH0363928.1"/>
    <property type="molecule type" value="Genomic_DNA"/>
</dbReference>
<evidence type="ECO:0000313" key="9">
    <source>
        <dbReference type="EMBL" id="CAH0363928.1"/>
    </source>
</evidence>
<dbReference type="GO" id="GO:0071164">
    <property type="term" value="F:RNA cap trimethylguanosine synthase activity"/>
    <property type="evidence" value="ECO:0007669"/>
    <property type="project" value="TreeGrafter"/>
</dbReference>
<feature type="region of interest" description="Disordered" evidence="8">
    <location>
        <begin position="375"/>
        <end position="401"/>
    </location>
</feature>
<dbReference type="PANTHER" id="PTHR14741">
    <property type="entry name" value="S-ADENOSYLMETHIONINE-DEPENDENT METHYLTRANSFERASE RELATED"/>
    <property type="match status" value="1"/>
</dbReference>
<organism evidence="9 10">
    <name type="scientific">Pelagomonas calceolata</name>
    <dbReference type="NCBI Taxonomy" id="35677"/>
    <lineage>
        <taxon>Eukaryota</taxon>
        <taxon>Sar</taxon>
        <taxon>Stramenopiles</taxon>
        <taxon>Ochrophyta</taxon>
        <taxon>Pelagophyceae</taxon>
        <taxon>Pelagomonadales</taxon>
        <taxon>Pelagomonadaceae</taxon>
        <taxon>Pelagomonas</taxon>
    </lineage>
</organism>
<dbReference type="Proteomes" id="UP000789595">
    <property type="component" value="Unassembled WGS sequence"/>
</dbReference>
<evidence type="ECO:0000256" key="5">
    <source>
        <dbReference type="ARBA" id="ARBA00048763"/>
    </source>
</evidence>
<accession>A0A8J2S469</accession>
<comment type="catalytic activity">
    <reaction evidence="4">
        <text>a 5'-end (N(7)-methyl 5'-triphosphoguanosine)-ribonucleoside in snoRNA + S-adenosyl-L-methionine = a 5'-end (N(2),N(7)-dimethyl 5'-triphosphoguanosine)-ribonucleoside in snoRNA + S-adenosyl-L-homocysteine + H(+)</text>
        <dbReference type="Rhea" id="RHEA:78475"/>
        <dbReference type="Rhea" id="RHEA-COMP:19086"/>
        <dbReference type="Rhea" id="RHEA-COMP:19088"/>
        <dbReference type="ChEBI" id="CHEBI:15378"/>
        <dbReference type="ChEBI" id="CHEBI:57856"/>
        <dbReference type="ChEBI" id="CHEBI:59789"/>
        <dbReference type="ChEBI" id="CHEBI:156461"/>
        <dbReference type="ChEBI" id="CHEBI:172880"/>
    </reaction>
    <physiologicalReaction direction="left-to-right" evidence="4">
        <dbReference type="Rhea" id="RHEA:78476"/>
    </physiologicalReaction>
</comment>
<evidence type="ECO:0000256" key="8">
    <source>
        <dbReference type="SAM" id="MobiDB-lite"/>
    </source>
</evidence>
<evidence type="ECO:0000256" key="4">
    <source>
        <dbReference type="ARBA" id="ARBA00048740"/>
    </source>
</evidence>
<dbReference type="PANTHER" id="PTHR14741:SF32">
    <property type="entry name" value="TRIMETHYLGUANOSINE SYNTHASE"/>
    <property type="match status" value="1"/>
</dbReference>
<evidence type="ECO:0000256" key="2">
    <source>
        <dbReference type="ARBA" id="ARBA00025783"/>
    </source>
</evidence>
<protein>
    <recommendedName>
        <fullName evidence="1">Trimethylguanosine synthase</fullName>
    </recommendedName>
    <alternativeName>
        <fullName evidence="7">Cap-specific guanine-N(2) methyltransferase</fullName>
    </alternativeName>
</protein>
<evidence type="ECO:0000256" key="1">
    <source>
        <dbReference type="ARBA" id="ARBA00018517"/>
    </source>
</evidence>
<dbReference type="SUPFAM" id="SSF53335">
    <property type="entry name" value="S-adenosyl-L-methionine-dependent methyltransferases"/>
    <property type="match status" value="1"/>
</dbReference>
<evidence type="ECO:0000256" key="6">
    <source>
        <dbReference type="ARBA" id="ARBA00049075"/>
    </source>
</evidence>
<dbReference type="Gene3D" id="3.40.50.150">
    <property type="entry name" value="Vaccinia Virus protein VP39"/>
    <property type="match status" value="1"/>
</dbReference>
<feature type="compositionally biased region" description="Basic residues" evidence="8">
    <location>
        <begin position="385"/>
        <end position="401"/>
    </location>
</feature>
<evidence type="ECO:0000313" key="10">
    <source>
        <dbReference type="Proteomes" id="UP000789595"/>
    </source>
</evidence>
<evidence type="ECO:0000256" key="7">
    <source>
        <dbReference type="ARBA" id="ARBA00049790"/>
    </source>
</evidence>
<comment type="catalytic activity">
    <reaction evidence="5">
        <text>a 5'-end (N(2),N(7)-dimethyl 5'-triphosphoguanosine)-ribonucleoside in snRNA + S-adenosyl-L-methionine = a 5'-end (N(2),N(2),N(7)-trimethyl 5'-triphosphoguanosine)-ribonucleoside in snRNA + S-adenosyl-L-homocysteine + H(+)</text>
        <dbReference type="Rhea" id="RHEA:78479"/>
        <dbReference type="Rhea" id="RHEA-COMP:19087"/>
        <dbReference type="Rhea" id="RHEA-COMP:19089"/>
        <dbReference type="ChEBI" id="CHEBI:15378"/>
        <dbReference type="ChEBI" id="CHEBI:57856"/>
        <dbReference type="ChEBI" id="CHEBI:59789"/>
        <dbReference type="ChEBI" id="CHEBI:167623"/>
        <dbReference type="ChEBI" id="CHEBI:172880"/>
    </reaction>
    <physiologicalReaction direction="left-to-right" evidence="5">
        <dbReference type="Rhea" id="RHEA:78480"/>
    </physiologicalReaction>
</comment>
<gene>
    <name evidence="9" type="ORF">PECAL_1P02700</name>
</gene>
<dbReference type="OrthoDB" id="194443at2759"/>
<comment type="caution">
    <text evidence="9">The sequence shown here is derived from an EMBL/GenBank/DDBJ whole genome shotgun (WGS) entry which is preliminary data.</text>
</comment>
<reference evidence="9" key="1">
    <citation type="submission" date="2021-11" db="EMBL/GenBank/DDBJ databases">
        <authorList>
            <consortium name="Genoscope - CEA"/>
            <person name="William W."/>
        </authorList>
    </citation>
    <scope>NUCLEOTIDE SEQUENCE</scope>
</reference>
<dbReference type="AlphaFoldDB" id="A0A8J2S469"/>
<comment type="catalytic activity">
    <reaction evidence="3">
        <text>a 5'-end (N(2),N(7)-dimethyl 5'-triphosphoguanosine)-ribonucleoside in snoRNA + S-adenosyl-L-methionine = a 5'-end (N(2),N(2),N(7)-trimethyl 5'-triphosphoguanosine)-ribonucleoside in snoRNA + S-adenosyl-L-homocysteine + H(+)</text>
        <dbReference type="Rhea" id="RHEA:78507"/>
        <dbReference type="Rhea" id="RHEA-COMP:19088"/>
        <dbReference type="Rhea" id="RHEA-COMP:19090"/>
        <dbReference type="ChEBI" id="CHEBI:15378"/>
        <dbReference type="ChEBI" id="CHEBI:57856"/>
        <dbReference type="ChEBI" id="CHEBI:59789"/>
        <dbReference type="ChEBI" id="CHEBI:167623"/>
        <dbReference type="ChEBI" id="CHEBI:172880"/>
    </reaction>
    <physiologicalReaction direction="left-to-right" evidence="3">
        <dbReference type="Rhea" id="RHEA:78508"/>
    </physiologicalReaction>
</comment>
<name>A0A8J2S469_9STRA</name>
<comment type="catalytic activity">
    <reaction evidence="6">
        <text>a 5'-end (N(7)-methyl 5'-triphosphoguanosine)-ribonucleoside in snRNA + S-adenosyl-L-methionine = a 5'-end (N(2),N(7)-dimethyl 5'-triphosphoguanosine)-ribonucleoside in snRNA + S-adenosyl-L-homocysteine + H(+)</text>
        <dbReference type="Rhea" id="RHEA:78471"/>
        <dbReference type="Rhea" id="RHEA-COMP:19085"/>
        <dbReference type="Rhea" id="RHEA-COMP:19087"/>
        <dbReference type="ChEBI" id="CHEBI:15378"/>
        <dbReference type="ChEBI" id="CHEBI:57856"/>
        <dbReference type="ChEBI" id="CHEBI:59789"/>
        <dbReference type="ChEBI" id="CHEBI:156461"/>
        <dbReference type="ChEBI" id="CHEBI:172880"/>
    </reaction>
    <physiologicalReaction direction="left-to-right" evidence="6">
        <dbReference type="Rhea" id="RHEA:78472"/>
    </physiologicalReaction>
</comment>
<keyword evidence="10" id="KW-1185">Reference proteome</keyword>
<evidence type="ECO:0000256" key="3">
    <source>
        <dbReference type="ARBA" id="ARBA00047418"/>
    </source>
</evidence>
<proteinExistence type="inferred from homology"/>